<keyword evidence="3" id="KW-1133">Transmembrane helix</keyword>
<dbReference type="AlphaFoldDB" id="A0A915AWE8"/>
<dbReference type="Proteomes" id="UP000887569">
    <property type="component" value="Unplaced"/>
</dbReference>
<evidence type="ECO:0000313" key="6">
    <source>
        <dbReference type="WBParaSite" id="PgR018_g037_t01"/>
    </source>
</evidence>
<dbReference type="PROSITE" id="PS50084">
    <property type="entry name" value="KH_TYPE_1"/>
    <property type="match status" value="1"/>
</dbReference>
<evidence type="ECO:0000256" key="3">
    <source>
        <dbReference type="SAM" id="Phobius"/>
    </source>
</evidence>
<keyword evidence="5" id="KW-1185">Reference proteome</keyword>
<name>A0A915AWE8_PARUN</name>
<dbReference type="PANTHER" id="PTHR22948">
    <property type="entry name" value="TUDOR DOMAIN CONTAINING PROTEIN"/>
    <property type="match status" value="1"/>
</dbReference>
<dbReference type="InterPro" id="IPR002999">
    <property type="entry name" value="Tudor"/>
</dbReference>
<feature type="region of interest" description="Disordered" evidence="2">
    <location>
        <begin position="125"/>
        <end position="148"/>
    </location>
</feature>
<dbReference type="Pfam" id="PF00013">
    <property type="entry name" value="KH_1"/>
    <property type="match status" value="1"/>
</dbReference>
<dbReference type="Gene3D" id="2.30.30.140">
    <property type="match status" value="1"/>
</dbReference>
<feature type="compositionally biased region" description="Polar residues" evidence="2">
    <location>
        <begin position="236"/>
        <end position="259"/>
    </location>
</feature>
<reference evidence="6" key="1">
    <citation type="submission" date="2022-11" db="UniProtKB">
        <authorList>
            <consortium name="WormBaseParasite"/>
        </authorList>
    </citation>
    <scope>IDENTIFICATION</scope>
</reference>
<dbReference type="SUPFAM" id="SSF54791">
    <property type="entry name" value="Eukaryotic type KH-domain (KH-domain type I)"/>
    <property type="match status" value="1"/>
</dbReference>
<dbReference type="Gene3D" id="2.40.50.90">
    <property type="match status" value="1"/>
</dbReference>
<dbReference type="CDD" id="cd20407">
    <property type="entry name" value="Tudor_AKAP1"/>
    <property type="match status" value="1"/>
</dbReference>
<dbReference type="InterPro" id="IPR050621">
    <property type="entry name" value="Tudor_domain_containing"/>
</dbReference>
<keyword evidence="3" id="KW-0472">Membrane</keyword>
<dbReference type="PROSITE" id="PS50304">
    <property type="entry name" value="TUDOR"/>
    <property type="match status" value="1"/>
</dbReference>
<accession>A0A915AWE8</accession>
<dbReference type="GO" id="GO:0003723">
    <property type="term" value="F:RNA binding"/>
    <property type="evidence" value="ECO:0007669"/>
    <property type="project" value="UniProtKB-UniRule"/>
</dbReference>
<evidence type="ECO:0000259" key="4">
    <source>
        <dbReference type="PROSITE" id="PS50304"/>
    </source>
</evidence>
<dbReference type="SMART" id="SM00333">
    <property type="entry name" value="TUDOR"/>
    <property type="match status" value="1"/>
</dbReference>
<dbReference type="SUPFAM" id="SSF63748">
    <property type="entry name" value="Tudor/PWWP/MBT"/>
    <property type="match status" value="1"/>
</dbReference>
<keyword evidence="1" id="KW-0694">RNA-binding</keyword>
<evidence type="ECO:0000256" key="2">
    <source>
        <dbReference type="SAM" id="MobiDB-lite"/>
    </source>
</evidence>
<evidence type="ECO:0000256" key="1">
    <source>
        <dbReference type="PROSITE-ProRule" id="PRU00117"/>
    </source>
</evidence>
<dbReference type="CDD" id="cd22395">
    <property type="entry name" value="KH-I_AKAP1"/>
    <property type="match status" value="1"/>
</dbReference>
<feature type="domain" description="Tudor" evidence="4">
    <location>
        <begin position="432"/>
        <end position="490"/>
    </location>
</feature>
<feature type="transmembrane region" description="Helical" evidence="3">
    <location>
        <begin position="12"/>
        <end position="31"/>
    </location>
</feature>
<dbReference type="GO" id="GO:0005739">
    <property type="term" value="C:mitochondrion"/>
    <property type="evidence" value="ECO:0007669"/>
    <property type="project" value="UniProtKB-ARBA"/>
</dbReference>
<dbReference type="SMART" id="SM00322">
    <property type="entry name" value="KH"/>
    <property type="match status" value="1"/>
</dbReference>
<dbReference type="InterPro" id="IPR036612">
    <property type="entry name" value="KH_dom_type_1_sf"/>
</dbReference>
<feature type="compositionally biased region" description="Polar residues" evidence="2">
    <location>
        <begin position="200"/>
        <end position="214"/>
    </location>
</feature>
<dbReference type="Gene3D" id="3.30.1370.10">
    <property type="entry name" value="K Homology domain, type 1"/>
    <property type="match status" value="1"/>
</dbReference>
<dbReference type="InterPro" id="IPR004088">
    <property type="entry name" value="KH_dom_type_1"/>
</dbReference>
<keyword evidence="3" id="KW-0812">Transmembrane</keyword>
<evidence type="ECO:0000313" key="5">
    <source>
        <dbReference type="Proteomes" id="UP000887569"/>
    </source>
</evidence>
<protein>
    <submittedName>
        <fullName evidence="6">Tudor domain-containing protein</fullName>
    </submittedName>
</protein>
<dbReference type="Pfam" id="PF00567">
    <property type="entry name" value="TUDOR"/>
    <property type="match status" value="1"/>
</dbReference>
<dbReference type="InterPro" id="IPR047367">
    <property type="entry name" value="Tudor_AKAP1"/>
</dbReference>
<feature type="region of interest" description="Disordered" evidence="2">
    <location>
        <begin position="200"/>
        <end position="264"/>
    </location>
</feature>
<dbReference type="PANTHER" id="PTHR22948:SF65">
    <property type="entry name" value="A-KINASE ANCHORING PROTEIN 1"/>
    <property type="match status" value="1"/>
</dbReference>
<organism evidence="5 6">
    <name type="scientific">Parascaris univalens</name>
    <name type="common">Nematode worm</name>
    <dbReference type="NCBI Taxonomy" id="6257"/>
    <lineage>
        <taxon>Eukaryota</taxon>
        <taxon>Metazoa</taxon>
        <taxon>Ecdysozoa</taxon>
        <taxon>Nematoda</taxon>
        <taxon>Chromadorea</taxon>
        <taxon>Rhabditida</taxon>
        <taxon>Spirurina</taxon>
        <taxon>Ascaridomorpha</taxon>
        <taxon>Ascaridoidea</taxon>
        <taxon>Ascarididae</taxon>
        <taxon>Parascaris</taxon>
    </lineage>
</organism>
<dbReference type="InterPro" id="IPR047368">
    <property type="entry name" value="KH-I_AKAP1"/>
</dbReference>
<dbReference type="WBParaSite" id="PgR018_g037_t01">
    <property type="protein sequence ID" value="PgR018_g037_t01"/>
    <property type="gene ID" value="PgR018_g037"/>
</dbReference>
<sequence>MPPAPTSFLARRSVGFLAGGLAMAAALAWFIRRQRSRKTLKRLEASDTTDRNEIHLHKTGKEHSCNLDRTQCCMGETNQQNELHKVQVEAEEAICDSGGGGDGHVSDKISPDDVSKSATAVVTESEAYEINSSTETSPLTSEHSGDVDDLVNENCSIALQVPEAGDQRKVCEQSPALLKLDSEEAPFSWSDEVEMSVLSKLSSSPGDSNANNVTIPGESAAVQPQNGNASYKRAESPTTRSEGSQDSGRATGGLASSMSPADEAGQDGEIRHMYEFEIPNSLVGLIIGIKGKTIKELCTRTNVKMIIRPHHTASKMDTHQICTVEGPRDNINRCLQMLRRRFPANRFPELNLEPVLPPPIPSPAAELFGTQPTQLTLPEGIRCQVTVSSMVDAGHFFVQQITHPSFASLQRLDYYMLAIYSQTTGIPDLPRPCETGLLCVAPASGGWYRAVTVIYYEDQDEVLVRFVDYGGYSRIPRADLRQIRTDFMTLPFQAIECYIAHVQPVDGSSTWSDAAMQTFQALVMGRLVEAFVVGYNVDDLTPVVELFTTDENNMAIRVDRVLLEAGLARAADPSKVKRVLPKPTLSPANGVVNEFTDDEIASAHS</sequence>
<proteinExistence type="predicted"/>
<feature type="compositionally biased region" description="Polar residues" evidence="2">
    <location>
        <begin position="130"/>
        <end position="142"/>
    </location>
</feature>
<dbReference type="InterPro" id="IPR035437">
    <property type="entry name" value="SNase_OB-fold_sf"/>
</dbReference>
<dbReference type="InterPro" id="IPR004087">
    <property type="entry name" value="KH_dom"/>
</dbReference>